<dbReference type="EMBL" id="FR773153">
    <property type="protein sequence ID" value="CBY93266.1"/>
    <property type="molecule type" value="Genomic_DNA"/>
</dbReference>
<evidence type="ECO:0000313" key="1">
    <source>
        <dbReference type="EMBL" id="CBY93266.1"/>
    </source>
</evidence>
<accession>E8ZJE5</accession>
<evidence type="ECO:0000313" key="2">
    <source>
        <dbReference type="Proteomes" id="UP000008637"/>
    </source>
</evidence>
<dbReference type="Proteomes" id="UP000008637">
    <property type="component" value="Chromosome"/>
</dbReference>
<keyword evidence="2" id="KW-1185">Reference proteome</keyword>
<reference evidence="1 2" key="1">
    <citation type="journal article" date="2011" name="J. Bacteriol.">
        <title>Complete genome sequence of Mycoplasma haemofelis, a hemotropic mycoplasma.</title>
        <authorList>
            <person name="Barker E.N."/>
            <person name="Helps C.R."/>
            <person name="Peters I.R."/>
            <person name="Darby A.C."/>
            <person name="Radford A.D."/>
            <person name="Tasker S."/>
        </authorList>
    </citation>
    <scope>NUCLEOTIDE SEQUENCE [LARGE SCALE GENOMIC DNA]</scope>
    <source>
        <strain evidence="1 2">Langford 1</strain>
    </source>
</reference>
<organism evidence="1 2">
    <name type="scientific">Mycoplasma haemofelis (strain Langford 1)</name>
    <name type="common">Haemobartonella felis</name>
    <dbReference type="NCBI Taxonomy" id="941640"/>
    <lineage>
        <taxon>Bacteria</taxon>
        <taxon>Bacillati</taxon>
        <taxon>Mycoplasmatota</taxon>
        <taxon>Mollicutes</taxon>
        <taxon>Mycoplasmataceae</taxon>
        <taxon>Mycoplasma</taxon>
    </lineage>
</organism>
<dbReference type="HOGENOM" id="CLU_098620_0_0_14"/>
<protein>
    <submittedName>
        <fullName evidence="1">Uncharacterized protein</fullName>
    </submittedName>
</protein>
<proteinExistence type="predicted"/>
<dbReference type="OrthoDB" id="9823133at2"/>
<dbReference type="AlphaFoldDB" id="E8ZJE5"/>
<gene>
    <name evidence="1" type="ORF">HF1_12580</name>
</gene>
<name>E8ZJE5_MYCHL</name>
<sequence>MSASFSSKALACLLGTGAVGGTAWGGYKIFNSDKETPKDKKTISQLVKETGEKVLLTKEDSSESPFWKEAWKAYREANKKSKASEDPWSVDGFKGNYESSIPDEKAPDAFMDKCVSLFNNEVEGVLDSQYIQVSSWCTRNYKVAASSFLYSDNKVLLTNATLSSDGAWKASWEVYRKEYSSTDKNPWNIKEWESKKGRENENAPDDFISKCASEAAILVASKEAQEYQNILKYCTKVK</sequence>
<dbReference type="KEGG" id="mha:HF1_12580"/>